<accession>A0A0F7STC4</accession>
<proteinExistence type="predicted"/>
<protein>
    <submittedName>
        <fullName evidence="2">Uncharacterized protein</fullName>
    </submittedName>
</protein>
<organism evidence="2">
    <name type="scientific">Phaffia rhodozyma</name>
    <name type="common">Yeast</name>
    <name type="synonym">Xanthophyllomyces dendrorhous</name>
    <dbReference type="NCBI Taxonomy" id="264483"/>
    <lineage>
        <taxon>Eukaryota</taxon>
        <taxon>Fungi</taxon>
        <taxon>Dikarya</taxon>
        <taxon>Basidiomycota</taxon>
        <taxon>Agaricomycotina</taxon>
        <taxon>Tremellomycetes</taxon>
        <taxon>Cystofilobasidiales</taxon>
        <taxon>Mrakiaceae</taxon>
        <taxon>Phaffia</taxon>
    </lineage>
</organism>
<evidence type="ECO:0000313" key="2">
    <source>
        <dbReference type="EMBL" id="CED83869.1"/>
    </source>
</evidence>
<reference evidence="2" key="1">
    <citation type="submission" date="2014-08" db="EMBL/GenBank/DDBJ databases">
        <authorList>
            <person name="Sharma Rahul"/>
            <person name="Thines Marco"/>
        </authorList>
    </citation>
    <scope>NUCLEOTIDE SEQUENCE</scope>
</reference>
<feature type="region of interest" description="Disordered" evidence="1">
    <location>
        <begin position="52"/>
        <end position="85"/>
    </location>
</feature>
<feature type="compositionally biased region" description="Low complexity" evidence="1">
    <location>
        <begin position="52"/>
        <end position="67"/>
    </location>
</feature>
<dbReference type="AlphaFoldDB" id="A0A0F7STC4"/>
<dbReference type="EMBL" id="LN483157">
    <property type="protein sequence ID" value="CED83869.1"/>
    <property type="molecule type" value="Genomic_DNA"/>
</dbReference>
<feature type="compositionally biased region" description="Basic and acidic residues" evidence="1">
    <location>
        <begin position="1"/>
        <end position="12"/>
    </location>
</feature>
<evidence type="ECO:0000256" key="1">
    <source>
        <dbReference type="SAM" id="MobiDB-lite"/>
    </source>
</evidence>
<feature type="region of interest" description="Disordered" evidence="1">
    <location>
        <begin position="1"/>
        <end position="20"/>
    </location>
</feature>
<name>A0A0F7STC4_PHARH</name>
<sequence>MKSRVQDGDESSRLPFSLSFGPVDRSIDEIQTDETGYDETVLFTSSRRVRSSCSRPFSRPRPQSRSRVYINERETSRTGPSSYGVFPPSSSLWLLHSRPGENNGGGGRVERKERDIERAYVIPCLRRGPWFLHRTDE</sequence>